<reference evidence="2" key="3">
    <citation type="submission" date="2010-08" db="EMBL/GenBank/DDBJ databases">
        <authorList>
            <person name="Durkin A.S."/>
            <person name="Nelson K.E."/>
            <person name="Morrison M."/>
            <person name="Forsberg C.W."/>
            <person name="Wilson D.B."/>
            <person name="Russell J.B."/>
            <person name="Cann I.K.O."/>
            <person name="Mackie R.I."/>
            <person name="White B.A."/>
        </authorList>
    </citation>
    <scope>NUCLEOTIDE SEQUENCE</scope>
    <source>
        <strain evidence="2">S85</strain>
    </source>
</reference>
<gene>
    <name evidence="1" type="ordered locus">Fisuc_1831</name>
    <name evidence="2" type="ordered locus">FSU_2335</name>
</gene>
<proteinExistence type="predicted"/>
<dbReference type="RefSeq" id="WP_014546495.1">
    <property type="nucleotide sequence ID" value="NC_013410.1"/>
</dbReference>
<evidence type="ECO:0000313" key="1">
    <source>
        <dbReference type="EMBL" id="ACX75423.1"/>
    </source>
</evidence>
<dbReference type="KEGG" id="fsc:FSU_2335"/>
<organism evidence="2 3">
    <name type="scientific">Fibrobacter succinogenes (strain ATCC 19169 / S85)</name>
    <dbReference type="NCBI Taxonomy" id="59374"/>
    <lineage>
        <taxon>Bacteria</taxon>
        <taxon>Pseudomonadati</taxon>
        <taxon>Fibrobacterota</taxon>
        <taxon>Fibrobacteria</taxon>
        <taxon>Fibrobacterales</taxon>
        <taxon>Fibrobacteraceae</taxon>
        <taxon>Fibrobacter</taxon>
    </lineage>
</organism>
<dbReference type="Proteomes" id="UP000000517">
    <property type="component" value="Chromosome"/>
</dbReference>
<keyword evidence="4" id="KW-1185">Reference proteome</keyword>
<reference evidence="3" key="2">
    <citation type="submission" date="2010-08" db="EMBL/GenBank/DDBJ databases">
        <title>Complete sequence of Fibrobacter succinogenes subsp. succinogenes S85.</title>
        <authorList>
            <person name="Durkin A.S."/>
            <person name="Nelson K.E."/>
            <person name="Morrison M."/>
            <person name="Forsberg C.W."/>
            <person name="Wilson D.B."/>
            <person name="Russell J.B."/>
            <person name="Cann I.K.O."/>
            <person name="Mackie R.I."/>
            <person name="White B.A."/>
        </authorList>
    </citation>
    <scope>NUCLEOTIDE SEQUENCE [LARGE SCALE GENOMIC DNA]</scope>
    <source>
        <strain evidence="3">ATCC 19169 / S85</strain>
    </source>
</reference>
<dbReference type="eggNOG" id="COG0576">
    <property type="taxonomic scope" value="Bacteria"/>
</dbReference>
<dbReference type="AlphaFoldDB" id="C9RS87"/>
<evidence type="ECO:0000313" key="3">
    <source>
        <dbReference type="Proteomes" id="UP000000517"/>
    </source>
</evidence>
<dbReference type="KEGG" id="fsu:Fisuc_1831"/>
<dbReference type="EMBL" id="CP002158">
    <property type="protein sequence ID" value="ADL27300.1"/>
    <property type="molecule type" value="Genomic_DNA"/>
</dbReference>
<sequence length="239" mass="27835">MFDGNANNSFQQRNDISEIKEQLQRLSAAHEQTIHKQNELIGRLHECIVKYGNDVLFKSQKDLIEEMIQLADQVHYCIQDQKKERNYQLLLDSMIQISQWIDASLSRVKVRRFDSGEKCFREFNAKRQEVVNTVETTNSSEDGCYKSELPGYEWTIPFVGSVESMLSEGVPQKFEFVFRPEQVVSLKYRPVNAESQTQKLVDVVSESKPSVFSSVSSDKLECKRSFRQWLLSLLFKKIF</sequence>
<reference evidence="1 4" key="1">
    <citation type="submission" date="2009-10" db="EMBL/GenBank/DDBJ databases">
        <title>Complete sequence of Fibrobacter succinogenes subsp. succinogenes S85.</title>
        <authorList>
            <consortium name="US DOE Joint Genome Institute"/>
            <person name="Lucas S."/>
            <person name="Copeland A."/>
            <person name="Lapidus A."/>
            <person name="Glavina del Rio T."/>
            <person name="Tice H."/>
            <person name="Bruce D."/>
            <person name="Goodwin L."/>
            <person name="Pitluck S."/>
            <person name="Chertkov O."/>
            <person name="Detter J.C."/>
            <person name="Han C."/>
            <person name="Tapia R."/>
            <person name="Larimer F."/>
            <person name="Land M."/>
            <person name="Hauser L."/>
            <person name="Kyrpides N."/>
            <person name="Mikhailova N."/>
            <person name="Weimer P.J."/>
            <person name="Stevenson D.M."/>
            <person name="Boyum J."/>
            <person name="Brumm P.I."/>
            <person name="Mead D."/>
        </authorList>
    </citation>
    <scope>NUCLEOTIDE SEQUENCE [LARGE SCALE GENOMIC DNA]</scope>
    <source>
        <strain evidence="4">ATCC 19169 / S85</strain>
        <strain evidence="1">S85</strain>
    </source>
</reference>
<evidence type="ECO:0000313" key="4">
    <source>
        <dbReference type="Proteomes" id="UP000001497"/>
    </source>
</evidence>
<dbReference type="Proteomes" id="UP000001497">
    <property type="component" value="Chromosome"/>
</dbReference>
<protein>
    <submittedName>
        <fullName evidence="2">Conserved domain protein</fullName>
    </submittedName>
</protein>
<dbReference type="STRING" id="59374.FSU_2335"/>
<name>C9RS87_FIBSS</name>
<dbReference type="HOGENOM" id="CLU_1159711_0_0_0"/>
<accession>C9RS87</accession>
<dbReference type="EMBL" id="CP001792">
    <property type="protein sequence ID" value="ACX75423.1"/>
    <property type="molecule type" value="Genomic_DNA"/>
</dbReference>
<evidence type="ECO:0000313" key="2">
    <source>
        <dbReference type="EMBL" id="ADL27300.1"/>
    </source>
</evidence>